<dbReference type="InterPro" id="IPR012899">
    <property type="entry name" value="LTXXQ"/>
</dbReference>
<feature type="chain" id="PRO_5002419060" description="LTXXQ motif family protein" evidence="1">
    <location>
        <begin position="28"/>
        <end position="181"/>
    </location>
</feature>
<protein>
    <recommendedName>
        <fullName evidence="4">LTXXQ motif family protein</fullName>
    </recommendedName>
</protein>
<sequence>MSVPFVRLVAITALVGSTMLASASARAETNPDAAIQLVQADTSRAAAGATEAKGESVEQRISTLQRALKITPDQEPKWDAVAQAMRENAINMDTLIAENRRIPPQDMTAVDDLKSYQKYAQAHVDGLKNLIASFATLYDAMPNDQKRIADDVFRTSERERSPAPVVYGPFFPFFPYFPFSR</sequence>
<evidence type="ECO:0008006" key="4">
    <source>
        <dbReference type="Google" id="ProtNLM"/>
    </source>
</evidence>
<name>A0A0E4BQV9_9BRAD</name>
<evidence type="ECO:0000313" key="3">
    <source>
        <dbReference type="Proteomes" id="UP000063308"/>
    </source>
</evidence>
<dbReference type="AlphaFoldDB" id="A0A0E4BQV9"/>
<evidence type="ECO:0000313" key="2">
    <source>
        <dbReference type="EMBL" id="BAR57904.1"/>
    </source>
</evidence>
<accession>A0A0E4BQV9</accession>
<keyword evidence="1" id="KW-0732">Signal</keyword>
<evidence type="ECO:0000256" key="1">
    <source>
        <dbReference type="SAM" id="SignalP"/>
    </source>
</evidence>
<feature type="signal peptide" evidence="1">
    <location>
        <begin position="1"/>
        <end position="27"/>
    </location>
</feature>
<dbReference type="Proteomes" id="UP000063308">
    <property type="component" value="Chromosome"/>
</dbReference>
<gene>
    <name evidence="2" type="ORF">NK6_4738</name>
</gene>
<dbReference type="GO" id="GO:0042597">
    <property type="term" value="C:periplasmic space"/>
    <property type="evidence" value="ECO:0007669"/>
    <property type="project" value="InterPro"/>
</dbReference>
<dbReference type="Pfam" id="PF07813">
    <property type="entry name" value="LTXXQ"/>
    <property type="match status" value="1"/>
</dbReference>
<reference evidence="2 3" key="1">
    <citation type="submission" date="2014-11" db="EMBL/GenBank/DDBJ databases">
        <title>Symbiosis island explosion on the genome of extra-slow-growing strains of soybean bradyrhizobia with massive insertion sequences.</title>
        <authorList>
            <person name="Iida T."/>
            <person name="Minamisawa K."/>
        </authorList>
    </citation>
    <scope>NUCLEOTIDE SEQUENCE [LARGE SCALE GENOMIC DNA]</scope>
    <source>
        <strain evidence="2 3">NK6</strain>
    </source>
</reference>
<organism evidence="2 3">
    <name type="scientific">Bradyrhizobium diazoefficiens</name>
    <dbReference type="NCBI Taxonomy" id="1355477"/>
    <lineage>
        <taxon>Bacteria</taxon>
        <taxon>Pseudomonadati</taxon>
        <taxon>Pseudomonadota</taxon>
        <taxon>Alphaproteobacteria</taxon>
        <taxon>Hyphomicrobiales</taxon>
        <taxon>Nitrobacteraceae</taxon>
        <taxon>Bradyrhizobium</taxon>
    </lineage>
</organism>
<dbReference type="EMBL" id="AP014685">
    <property type="protein sequence ID" value="BAR57904.1"/>
    <property type="molecule type" value="Genomic_DNA"/>
</dbReference>
<proteinExistence type="predicted"/>